<comment type="caution">
    <text evidence="2">The sequence shown here is derived from an EMBL/GenBank/DDBJ whole genome shotgun (WGS) entry which is preliminary data.</text>
</comment>
<accession>A0A0F8VPE9</accession>
<dbReference type="InterPro" id="IPR012337">
    <property type="entry name" value="RNaseH-like_sf"/>
</dbReference>
<proteinExistence type="predicted"/>
<organism evidence="2">
    <name type="scientific">marine sediment metagenome</name>
    <dbReference type="NCBI Taxonomy" id="412755"/>
    <lineage>
        <taxon>unclassified sequences</taxon>
        <taxon>metagenomes</taxon>
        <taxon>ecological metagenomes</taxon>
    </lineage>
</organism>
<dbReference type="Pfam" id="PF13683">
    <property type="entry name" value="rve_3"/>
    <property type="match status" value="1"/>
</dbReference>
<dbReference type="SUPFAM" id="SSF53098">
    <property type="entry name" value="Ribonuclease H-like"/>
    <property type="match status" value="1"/>
</dbReference>
<name>A0A0F8VPE9_9ZZZZ</name>
<feature type="domain" description="Integrase catalytic" evidence="1">
    <location>
        <begin position="90"/>
        <end position="123"/>
    </location>
</feature>
<evidence type="ECO:0000313" key="2">
    <source>
        <dbReference type="EMBL" id="KKK46243.1"/>
    </source>
</evidence>
<protein>
    <recommendedName>
        <fullName evidence="1">Integrase catalytic domain-containing protein</fullName>
    </recommendedName>
</protein>
<sequence>MPTLTEKIDSREWTTGENKAVILHYVLEGTSNDLTAKALLLSSTAENYDGLIRDDCTLDPIFVDTVTGQGKWDCTVRYVKAEDIPPEVGELFLNLAEARYVVDRWRMDYNHHRPHSRLNWMTPAVY</sequence>
<feature type="non-terminal residue" evidence="2">
    <location>
        <position position="126"/>
    </location>
</feature>
<gene>
    <name evidence="2" type="ORF">LCGC14_3164190</name>
</gene>
<dbReference type="GO" id="GO:0015074">
    <property type="term" value="P:DNA integration"/>
    <property type="evidence" value="ECO:0007669"/>
    <property type="project" value="InterPro"/>
</dbReference>
<evidence type="ECO:0000259" key="1">
    <source>
        <dbReference type="Pfam" id="PF13683"/>
    </source>
</evidence>
<reference evidence="2" key="1">
    <citation type="journal article" date="2015" name="Nature">
        <title>Complex archaea that bridge the gap between prokaryotes and eukaryotes.</title>
        <authorList>
            <person name="Spang A."/>
            <person name="Saw J.H."/>
            <person name="Jorgensen S.L."/>
            <person name="Zaremba-Niedzwiedzka K."/>
            <person name="Martijn J."/>
            <person name="Lind A.E."/>
            <person name="van Eijk R."/>
            <person name="Schleper C."/>
            <person name="Guy L."/>
            <person name="Ettema T.J."/>
        </authorList>
    </citation>
    <scope>NUCLEOTIDE SEQUENCE</scope>
</reference>
<dbReference type="EMBL" id="LAZR01070023">
    <property type="protein sequence ID" value="KKK46243.1"/>
    <property type="molecule type" value="Genomic_DNA"/>
</dbReference>
<dbReference type="InterPro" id="IPR001584">
    <property type="entry name" value="Integrase_cat-core"/>
</dbReference>
<dbReference type="AlphaFoldDB" id="A0A0F8VPE9"/>